<keyword evidence="12" id="KW-0732">Signal</keyword>
<dbReference type="AlphaFoldDB" id="A0A7W8FUI7"/>
<dbReference type="OrthoDB" id="4174719at2"/>
<gene>
    <name evidence="10" type="primary">msrA</name>
    <name evidence="14" type="ORF">HNQ44_001266</name>
</gene>
<dbReference type="EC" id="1.8.4.11" evidence="10"/>
<dbReference type="InterPro" id="IPR028427">
    <property type="entry name" value="Met_Sox_Rdtase_MsrB"/>
</dbReference>
<evidence type="ECO:0000259" key="13">
    <source>
        <dbReference type="PROSITE" id="PS51790"/>
    </source>
</evidence>
<dbReference type="NCBIfam" id="TIGR00357">
    <property type="entry name" value="peptide-methionine (R)-S-oxide reductase MsrB"/>
    <property type="match status" value="1"/>
</dbReference>
<keyword evidence="5" id="KW-0511">Multifunctional enzyme</keyword>
<evidence type="ECO:0000256" key="3">
    <source>
        <dbReference type="ARBA" id="ARBA00011017"/>
    </source>
</evidence>
<dbReference type="GO" id="GO:0005737">
    <property type="term" value="C:cytoplasm"/>
    <property type="evidence" value="ECO:0007669"/>
    <property type="project" value="TreeGrafter"/>
</dbReference>
<comment type="catalytic activity">
    <reaction evidence="8">
        <text>L-methionyl-[protein] + [thioredoxin]-disulfide + H2O = L-methionyl-(R)-S-oxide-[protein] + [thioredoxin]-dithiol</text>
        <dbReference type="Rhea" id="RHEA:24164"/>
        <dbReference type="Rhea" id="RHEA-COMP:10698"/>
        <dbReference type="Rhea" id="RHEA-COMP:10700"/>
        <dbReference type="Rhea" id="RHEA-COMP:12313"/>
        <dbReference type="Rhea" id="RHEA-COMP:12314"/>
        <dbReference type="ChEBI" id="CHEBI:15377"/>
        <dbReference type="ChEBI" id="CHEBI:16044"/>
        <dbReference type="ChEBI" id="CHEBI:29950"/>
        <dbReference type="ChEBI" id="CHEBI:45764"/>
        <dbReference type="ChEBI" id="CHEBI:50058"/>
        <dbReference type="EC" id="1.8.4.12"/>
    </reaction>
</comment>
<dbReference type="SUPFAM" id="SSF51316">
    <property type="entry name" value="Mss4-like"/>
    <property type="match status" value="1"/>
</dbReference>
<dbReference type="PANTHER" id="PTHR10173">
    <property type="entry name" value="METHIONINE SULFOXIDE REDUCTASE"/>
    <property type="match status" value="1"/>
</dbReference>
<organism evidence="14 15">
    <name type="scientific">Planococcus koreensis</name>
    <dbReference type="NCBI Taxonomy" id="112331"/>
    <lineage>
        <taxon>Bacteria</taxon>
        <taxon>Bacillati</taxon>
        <taxon>Bacillota</taxon>
        <taxon>Bacilli</taxon>
        <taxon>Bacillales</taxon>
        <taxon>Caryophanaceae</taxon>
        <taxon>Planococcus</taxon>
    </lineage>
</organism>
<dbReference type="Pfam" id="PF01641">
    <property type="entry name" value="SelR"/>
    <property type="match status" value="1"/>
</dbReference>
<comment type="catalytic activity">
    <reaction evidence="7 10">
        <text>L-methionyl-[protein] + [thioredoxin]-disulfide + H2O = L-methionyl-(S)-S-oxide-[protein] + [thioredoxin]-dithiol</text>
        <dbReference type="Rhea" id="RHEA:14217"/>
        <dbReference type="Rhea" id="RHEA-COMP:10698"/>
        <dbReference type="Rhea" id="RHEA-COMP:10700"/>
        <dbReference type="Rhea" id="RHEA-COMP:12313"/>
        <dbReference type="Rhea" id="RHEA-COMP:12315"/>
        <dbReference type="ChEBI" id="CHEBI:15377"/>
        <dbReference type="ChEBI" id="CHEBI:16044"/>
        <dbReference type="ChEBI" id="CHEBI:29950"/>
        <dbReference type="ChEBI" id="CHEBI:44120"/>
        <dbReference type="ChEBI" id="CHEBI:50058"/>
        <dbReference type="EC" id="1.8.4.11"/>
    </reaction>
</comment>
<evidence type="ECO:0000256" key="2">
    <source>
        <dbReference type="ARBA" id="ARBA00008076"/>
    </source>
</evidence>
<dbReference type="InterPro" id="IPR011057">
    <property type="entry name" value="Mss4-like_sf"/>
</dbReference>
<dbReference type="PROSITE" id="PS51790">
    <property type="entry name" value="MSRB"/>
    <property type="match status" value="1"/>
</dbReference>
<dbReference type="RefSeq" id="WP_135503042.1">
    <property type="nucleotide sequence ID" value="NZ_JACHHE010000003.1"/>
</dbReference>
<feature type="active site" evidence="10">
    <location>
        <position position="70"/>
    </location>
</feature>
<feature type="region of interest" description="Disordered" evidence="11">
    <location>
        <begin position="30"/>
        <end position="49"/>
    </location>
</feature>
<dbReference type="GO" id="GO:0008113">
    <property type="term" value="F:peptide-methionine (S)-S-oxide reductase activity"/>
    <property type="evidence" value="ECO:0007669"/>
    <property type="project" value="UniProtKB-UniRule"/>
</dbReference>
<dbReference type="GO" id="GO:0033743">
    <property type="term" value="F:peptide-methionine (R)-S-oxide reductase activity"/>
    <property type="evidence" value="ECO:0007669"/>
    <property type="project" value="UniProtKB-EC"/>
</dbReference>
<name>A0A7W8FUI7_9BACL</name>
<dbReference type="PROSITE" id="PS51257">
    <property type="entry name" value="PROKAR_LIPOPROTEIN"/>
    <property type="match status" value="1"/>
</dbReference>
<comment type="similarity">
    <text evidence="10">Belongs to the MsrA Met sulfoxide reductase family.</text>
</comment>
<evidence type="ECO:0000256" key="4">
    <source>
        <dbReference type="ARBA" id="ARBA00023002"/>
    </source>
</evidence>
<evidence type="ECO:0000256" key="7">
    <source>
        <dbReference type="ARBA" id="ARBA00047806"/>
    </source>
</evidence>
<comment type="function">
    <text evidence="6 10">Has an important function as a repair enzyme for proteins that have been inactivated by oxidation. Catalyzes the reversible oxidation-reduction of methionine sulfoxide in proteins to methionine.</text>
</comment>
<evidence type="ECO:0000256" key="1">
    <source>
        <dbReference type="ARBA" id="ARBA00007174"/>
    </source>
</evidence>
<comment type="similarity">
    <text evidence="1">Belongs to the MsrB Met sulfoxide reductase family.</text>
</comment>
<comment type="caution">
    <text evidence="14">The sequence shown here is derived from an EMBL/GenBank/DDBJ whole genome shotgun (WGS) entry which is preliminary data.</text>
</comment>
<reference evidence="14 15" key="1">
    <citation type="submission" date="2020-08" db="EMBL/GenBank/DDBJ databases">
        <title>Genomic Encyclopedia of Type Strains, Phase IV (KMG-IV): sequencing the most valuable type-strain genomes for metagenomic binning, comparative biology and taxonomic classification.</title>
        <authorList>
            <person name="Goeker M."/>
        </authorList>
    </citation>
    <scope>NUCLEOTIDE SEQUENCE [LARGE SCALE GENOMIC DNA]</scope>
    <source>
        <strain evidence="14 15">DSM 15895</strain>
    </source>
</reference>
<dbReference type="InterPro" id="IPR036509">
    <property type="entry name" value="Met_Sox_Rdtase_MsrA_sf"/>
</dbReference>
<sequence>MNIKRFSSLLFFLFLLLVLSGCSNPLTETAGSTGNSGDNAASASPFPDNPNKDLDFDTANLEEIWLAGGCFWGVEAYMARVYGVYDVTSGYANGDTENPSYEDVTRRNSGHAETVHVRYDPERVDLEKLLSHYFMIIDPTLLNQQGNDRGEQYRTGVYYKDEADRAVIEKVMAGEVDKYDDPIVTEVEPLVHYYLAEEYHQDYLEKNPDGYCHVEFDSLEDQEVPALIDPAIYPKPSDDELKAQLTEIQYNVTQKDDTEKAYSNEYWDNYEPGIYVDITTGEPLFSSKDKYDSKTGWPSFTKPIEPAVVTEHEENGFLGTRIEVRSRSGDSHLGHVFDDGPADKGGLRYCLNSASLLFIPQDEMKQKGYGYLEGMLQ</sequence>
<comment type="similarity">
    <text evidence="2">In the C-terminal section; belongs to the MsrB Met sulfoxide reductase family.</text>
</comment>
<comment type="similarity">
    <text evidence="3">In the N-terminal section; belongs to the MsrA Met sulfoxide reductase family.</text>
</comment>
<evidence type="ECO:0000256" key="10">
    <source>
        <dbReference type="HAMAP-Rule" id="MF_01401"/>
    </source>
</evidence>
<evidence type="ECO:0000256" key="6">
    <source>
        <dbReference type="ARBA" id="ARBA00024679"/>
    </source>
</evidence>
<comment type="catalytic activity">
    <reaction evidence="9 10">
        <text>[thioredoxin]-disulfide + L-methionine + H2O = L-methionine (S)-S-oxide + [thioredoxin]-dithiol</text>
        <dbReference type="Rhea" id="RHEA:19993"/>
        <dbReference type="Rhea" id="RHEA-COMP:10698"/>
        <dbReference type="Rhea" id="RHEA-COMP:10700"/>
        <dbReference type="ChEBI" id="CHEBI:15377"/>
        <dbReference type="ChEBI" id="CHEBI:29950"/>
        <dbReference type="ChEBI" id="CHEBI:50058"/>
        <dbReference type="ChEBI" id="CHEBI:57844"/>
        <dbReference type="ChEBI" id="CHEBI:58772"/>
        <dbReference type="EC" id="1.8.4.11"/>
    </reaction>
</comment>
<accession>A0A7W8FUI7</accession>
<dbReference type="InterPro" id="IPR002569">
    <property type="entry name" value="Met_Sox_Rdtase_MsrA_dom"/>
</dbReference>
<dbReference type="GO" id="GO:0030091">
    <property type="term" value="P:protein repair"/>
    <property type="evidence" value="ECO:0007669"/>
    <property type="project" value="InterPro"/>
</dbReference>
<dbReference type="Gene3D" id="2.170.150.20">
    <property type="entry name" value="Peptide methionine sulfoxide reductase"/>
    <property type="match status" value="1"/>
</dbReference>
<evidence type="ECO:0000313" key="15">
    <source>
        <dbReference type="Proteomes" id="UP000525923"/>
    </source>
</evidence>
<evidence type="ECO:0000256" key="9">
    <source>
        <dbReference type="ARBA" id="ARBA00048782"/>
    </source>
</evidence>
<proteinExistence type="inferred from homology"/>
<dbReference type="Pfam" id="PF01625">
    <property type="entry name" value="PMSR"/>
    <property type="match status" value="1"/>
</dbReference>
<evidence type="ECO:0000256" key="5">
    <source>
        <dbReference type="ARBA" id="ARBA00023268"/>
    </source>
</evidence>
<evidence type="ECO:0000256" key="11">
    <source>
        <dbReference type="SAM" id="MobiDB-lite"/>
    </source>
</evidence>
<evidence type="ECO:0000256" key="8">
    <source>
        <dbReference type="ARBA" id="ARBA00048488"/>
    </source>
</evidence>
<dbReference type="Proteomes" id="UP000525923">
    <property type="component" value="Unassembled WGS sequence"/>
</dbReference>
<dbReference type="EMBL" id="JACHHE010000003">
    <property type="protein sequence ID" value="MBB5179842.1"/>
    <property type="molecule type" value="Genomic_DNA"/>
</dbReference>
<evidence type="ECO:0000256" key="12">
    <source>
        <dbReference type="SAM" id="SignalP"/>
    </source>
</evidence>
<dbReference type="Gene3D" id="3.30.1060.10">
    <property type="entry name" value="Peptide methionine sulphoxide reductase MsrA"/>
    <property type="match status" value="1"/>
</dbReference>
<dbReference type="NCBIfam" id="TIGR00401">
    <property type="entry name" value="msrA"/>
    <property type="match status" value="1"/>
</dbReference>
<protein>
    <recommendedName>
        <fullName evidence="10">Peptide methionine sulfoxide reductase MsrA</fullName>
        <shortName evidence="10">Protein-methionine-S-oxide reductase</shortName>
        <ecNumber evidence="10">1.8.4.11</ecNumber>
    </recommendedName>
    <alternativeName>
        <fullName evidence="10">Peptide-methionine (S)-S-oxide reductase</fullName>
        <shortName evidence="10">Peptide Met(O) reductase</shortName>
    </alternativeName>
</protein>
<dbReference type="SUPFAM" id="SSF55068">
    <property type="entry name" value="Peptide methionine sulfoxide reductase"/>
    <property type="match status" value="1"/>
</dbReference>
<feature type="compositionally biased region" description="Polar residues" evidence="11">
    <location>
        <begin position="30"/>
        <end position="42"/>
    </location>
</feature>
<feature type="chain" id="PRO_5038357152" description="Peptide methionine sulfoxide reductase MsrA" evidence="12">
    <location>
        <begin position="24"/>
        <end position="377"/>
    </location>
</feature>
<keyword evidence="4 10" id="KW-0560">Oxidoreductase</keyword>
<dbReference type="GO" id="GO:0006979">
    <property type="term" value="P:response to oxidative stress"/>
    <property type="evidence" value="ECO:0007669"/>
    <property type="project" value="InterPro"/>
</dbReference>
<keyword evidence="15" id="KW-1185">Reference proteome</keyword>
<feature type="signal peptide" evidence="12">
    <location>
        <begin position="1"/>
        <end position="23"/>
    </location>
</feature>
<dbReference type="FunFam" id="2.170.150.20:FF:000003">
    <property type="entry name" value="Peptide methionine sulfoxide reductase MsrB"/>
    <property type="match status" value="1"/>
</dbReference>
<feature type="domain" description="MsrB" evidence="13">
    <location>
        <begin position="238"/>
        <end position="361"/>
    </location>
</feature>
<dbReference type="PANTHER" id="PTHR10173:SF59">
    <property type="entry name" value="PEPTIDE METHIONINE SULFOXIDE REDUCTASE MSRA_MSRB"/>
    <property type="match status" value="1"/>
</dbReference>
<dbReference type="InterPro" id="IPR002579">
    <property type="entry name" value="Met_Sox_Rdtase_MsrB_dom"/>
</dbReference>
<evidence type="ECO:0000313" key="14">
    <source>
        <dbReference type="EMBL" id="MBB5179842.1"/>
    </source>
</evidence>
<dbReference type="HAMAP" id="MF_01401">
    <property type="entry name" value="MsrA"/>
    <property type="match status" value="1"/>
</dbReference>